<dbReference type="GO" id="GO:0030599">
    <property type="term" value="F:pectinesterase activity"/>
    <property type="evidence" value="ECO:0007669"/>
    <property type="project" value="UniProtKB-EC"/>
</dbReference>
<evidence type="ECO:0000256" key="3">
    <source>
        <dbReference type="ARBA" id="ARBA00023085"/>
    </source>
</evidence>
<dbReference type="InterPro" id="IPR000070">
    <property type="entry name" value="Pectinesterase_cat"/>
</dbReference>
<dbReference type="OrthoDB" id="2019149at2759"/>
<name>A0A9J5VZ36_SOLCO</name>
<dbReference type="InterPro" id="IPR012334">
    <property type="entry name" value="Pectin_lyas_fold"/>
</dbReference>
<evidence type="ECO:0000256" key="5">
    <source>
        <dbReference type="ARBA" id="ARBA00047928"/>
    </source>
</evidence>
<feature type="domain" description="Pectinesterase catalytic" evidence="6">
    <location>
        <begin position="8"/>
        <end position="220"/>
    </location>
</feature>
<dbReference type="InterPro" id="IPR011050">
    <property type="entry name" value="Pectin_lyase_fold/virulence"/>
</dbReference>
<dbReference type="Gene3D" id="2.160.20.10">
    <property type="entry name" value="Single-stranded right-handed beta-helix, Pectin lyase-like"/>
    <property type="match status" value="1"/>
</dbReference>
<keyword evidence="8" id="KW-1185">Reference proteome</keyword>
<evidence type="ECO:0000256" key="1">
    <source>
        <dbReference type="ARBA" id="ARBA00005184"/>
    </source>
</evidence>
<evidence type="ECO:0000259" key="6">
    <source>
        <dbReference type="Pfam" id="PF01095"/>
    </source>
</evidence>
<sequence length="221" mass="24859">MATEPMTPQLSVAGNGLIAQDITFRNNAVALGVDADLVSFYKCRFDGYQDTLYVKRQRQFYRDSEIYGTIDFICGDATAVFQNCLIEARTPTARQYNTITVQHRELESLPTGIVLQNCTIKATCDLKKLNNVTTFLGRPWGIFSRTVIIKSYIDNLIDPKGWVEWIGSANKSVVNCRPYYLEYKNRGPGVVTKGRVTWASVTTDPNIASDFTIRNFISGDQ</sequence>
<comment type="pathway">
    <text evidence="1">Glycan metabolism; pectin degradation; 2-dehydro-3-deoxy-D-gluconate from pectin: step 1/5.</text>
</comment>
<organism evidence="7 8">
    <name type="scientific">Solanum commersonii</name>
    <name type="common">Commerson's wild potato</name>
    <name type="synonym">Commerson's nightshade</name>
    <dbReference type="NCBI Taxonomy" id="4109"/>
    <lineage>
        <taxon>Eukaryota</taxon>
        <taxon>Viridiplantae</taxon>
        <taxon>Streptophyta</taxon>
        <taxon>Embryophyta</taxon>
        <taxon>Tracheophyta</taxon>
        <taxon>Spermatophyta</taxon>
        <taxon>Magnoliopsida</taxon>
        <taxon>eudicotyledons</taxon>
        <taxon>Gunneridae</taxon>
        <taxon>Pentapetalae</taxon>
        <taxon>asterids</taxon>
        <taxon>lamiids</taxon>
        <taxon>Solanales</taxon>
        <taxon>Solanaceae</taxon>
        <taxon>Solanoideae</taxon>
        <taxon>Solaneae</taxon>
        <taxon>Solanum</taxon>
    </lineage>
</organism>
<keyword evidence="3" id="KW-0063">Aspartyl esterase</keyword>
<comment type="caution">
    <text evidence="7">The sequence shown here is derived from an EMBL/GenBank/DDBJ whole genome shotgun (WGS) entry which is preliminary data.</text>
</comment>
<dbReference type="AlphaFoldDB" id="A0A9J5VZ36"/>
<keyword evidence="4" id="KW-0961">Cell wall biogenesis/degradation</keyword>
<keyword evidence="2" id="KW-0378">Hydrolase</keyword>
<evidence type="ECO:0000256" key="2">
    <source>
        <dbReference type="ARBA" id="ARBA00022801"/>
    </source>
</evidence>
<comment type="catalytic activity">
    <reaction evidence="5">
        <text>[(1-&gt;4)-alpha-D-galacturonosyl methyl ester](n) + n H2O = [(1-&gt;4)-alpha-D-galacturonosyl](n) + n methanol + n H(+)</text>
        <dbReference type="Rhea" id="RHEA:22380"/>
        <dbReference type="Rhea" id="RHEA-COMP:14570"/>
        <dbReference type="Rhea" id="RHEA-COMP:14573"/>
        <dbReference type="ChEBI" id="CHEBI:15377"/>
        <dbReference type="ChEBI" id="CHEBI:15378"/>
        <dbReference type="ChEBI" id="CHEBI:17790"/>
        <dbReference type="ChEBI" id="CHEBI:140522"/>
        <dbReference type="ChEBI" id="CHEBI:140523"/>
        <dbReference type="EC" id="3.1.1.11"/>
    </reaction>
</comment>
<dbReference type="Pfam" id="PF01095">
    <property type="entry name" value="Pectinesterase"/>
    <property type="match status" value="1"/>
</dbReference>
<evidence type="ECO:0000313" key="8">
    <source>
        <dbReference type="Proteomes" id="UP000824120"/>
    </source>
</evidence>
<protein>
    <recommendedName>
        <fullName evidence="6">Pectinesterase catalytic domain-containing protein</fullName>
    </recommendedName>
</protein>
<gene>
    <name evidence="7" type="ORF">H5410_064545</name>
</gene>
<dbReference type="PANTHER" id="PTHR31707">
    <property type="entry name" value="PECTINESTERASE"/>
    <property type="match status" value="1"/>
</dbReference>
<dbReference type="GO" id="GO:0042545">
    <property type="term" value="P:cell wall modification"/>
    <property type="evidence" value="ECO:0007669"/>
    <property type="project" value="InterPro"/>
</dbReference>
<reference evidence="7" key="1">
    <citation type="submission" date="2020-09" db="EMBL/GenBank/DDBJ databases">
        <title>De no assembly of potato wild relative species, Solanum commersonii.</title>
        <authorList>
            <person name="Cho K."/>
        </authorList>
    </citation>
    <scope>NUCLEOTIDE SEQUENCE</scope>
    <source>
        <strain evidence="7">LZ3.2</strain>
        <tissue evidence="7">Leaf</tissue>
    </source>
</reference>
<dbReference type="Proteomes" id="UP000824120">
    <property type="component" value="Unassembled WGS sequence"/>
</dbReference>
<dbReference type="EMBL" id="JACXVP010000119">
    <property type="protein sequence ID" value="KAG5568441.1"/>
    <property type="molecule type" value="Genomic_DNA"/>
</dbReference>
<evidence type="ECO:0000313" key="7">
    <source>
        <dbReference type="EMBL" id="KAG5568441.1"/>
    </source>
</evidence>
<evidence type="ECO:0000256" key="4">
    <source>
        <dbReference type="ARBA" id="ARBA00023316"/>
    </source>
</evidence>
<proteinExistence type="predicted"/>
<accession>A0A9J5VZ36</accession>
<dbReference type="SUPFAM" id="SSF51126">
    <property type="entry name" value="Pectin lyase-like"/>
    <property type="match status" value="1"/>
</dbReference>